<name>A0A0F9UUI5_9ZZZZ</name>
<organism evidence="1">
    <name type="scientific">marine sediment metagenome</name>
    <dbReference type="NCBI Taxonomy" id="412755"/>
    <lineage>
        <taxon>unclassified sequences</taxon>
        <taxon>metagenomes</taxon>
        <taxon>ecological metagenomes</taxon>
    </lineage>
</organism>
<dbReference type="EMBL" id="LAZR01000105">
    <property type="protein sequence ID" value="KKN91162.1"/>
    <property type="molecule type" value="Genomic_DNA"/>
</dbReference>
<reference evidence="1" key="1">
    <citation type="journal article" date="2015" name="Nature">
        <title>Complex archaea that bridge the gap between prokaryotes and eukaryotes.</title>
        <authorList>
            <person name="Spang A."/>
            <person name="Saw J.H."/>
            <person name="Jorgensen S.L."/>
            <person name="Zaremba-Niedzwiedzka K."/>
            <person name="Martijn J."/>
            <person name="Lind A.E."/>
            <person name="van Eijk R."/>
            <person name="Schleper C."/>
            <person name="Guy L."/>
            <person name="Ettema T.J."/>
        </authorList>
    </citation>
    <scope>NUCLEOTIDE SEQUENCE</scope>
</reference>
<dbReference type="AlphaFoldDB" id="A0A0F9UUI5"/>
<sequence length="65" mass="7500">MDLLGGDPKLEDAVEKLLAEATRRGDEWRAIAAGIEAQHERERKQLARTHASQLTNRYIEWKKQT</sequence>
<protein>
    <submittedName>
        <fullName evidence="1">Uncharacterized protein</fullName>
    </submittedName>
</protein>
<gene>
    <name evidence="1" type="ORF">LCGC14_0220280</name>
</gene>
<evidence type="ECO:0000313" key="1">
    <source>
        <dbReference type="EMBL" id="KKN91162.1"/>
    </source>
</evidence>
<accession>A0A0F9UUI5</accession>
<comment type="caution">
    <text evidence="1">The sequence shown here is derived from an EMBL/GenBank/DDBJ whole genome shotgun (WGS) entry which is preliminary data.</text>
</comment>
<proteinExistence type="predicted"/>